<gene>
    <name evidence="2" type="ORF">WJ96_01735</name>
</gene>
<dbReference type="Proteomes" id="UP000056453">
    <property type="component" value="Unassembled WGS sequence"/>
</dbReference>
<reference evidence="2 3" key="1">
    <citation type="submission" date="2015-11" db="EMBL/GenBank/DDBJ databases">
        <title>Expanding the genomic diversity of Burkholderia species for the development of highly accurate diagnostics.</title>
        <authorList>
            <person name="Sahl J."/>
            <person name="Keim P."/>
            <person name="Wagner D."/>
        </authorList>
    </citation>
    <scope>NUCLEOTIDE SEQUENCE [LARGE SCALE GENOMIC DNA]</scope>
    <source>
        <strain evidence="2 3">MSMB1808WGS</strain>
    </source>
</reference>
<organism evidence="2 3">
    <name type="scientific">Burkholderia ubonensis</name>
    <dbReference type="NCBI Taxonomy" id="101571"/>
    <lineage>
        <taxon>Bacteria</taxon>
        <taxon>Pseudomonadati</taxon>
        <taxon>Pseudomonadota</taxon>
        <taxon>Betaproteobacteria</taxon>
        <taxon>Burkholderiales</taxon>
        <taxon>Burkholderiaceae</taxon>
        <taxon>Burkholderia</taxon>
        <taxon>Burkholderia cepacia complex</taxon>
    </lineage>
</organism>
<evidence type="ECO:0000313" key="3">
    <source>
        <dbReference type="Proteomes" id="UP000056453"/>
    </source>
</evidence>
<comment type="caution">
    <text evidence="2">The sequence shown here is derived from an EMBL/GenBank/DDBJ whole genome shotgun (WGS) entry which is preliminary data.</text>
</comment>
<feature type="region of interest" description="Disordered" evidence="1">
    <location>
        <begin position="1"/>
        <end position="73"/>
    </location>
</feature>
<evidence type="ECO:0000256" key="1">
    <source>
        <dbReference type="SAM" id="MobiDB-lite"/>
    </source>
</evidence>
<sequence>MRNARGFANHTGSDDNAELYERDLDTDEPNTTGWPPPAQERRGWRRREIDGAEEGPCARVERAMPRKPLRRRHEHKAAAATAFQAPALAVEAAMSDANPYLELTSEIVTERCV</sequence>
<keyword evidence="3" id="KW-1185">Reference proteome</keyword>
<dbReference type="RefSeq" id="WP_059957030.1">
    <property type="nucleotide sequence ID" value="NZ_LPBJ01000104.1"/>
</dbReference>
<dbReference type="AlphaFoldDB" id="A0AAW3MJY9"/>
<accession>A0AAW3MJY9</accession>
<feature type="compositionally biased region" description="Basic and acidic residues" evidence="1">
    <location>
        <begin position="39"/>
        <end position="50"/>
    </location>
</feature>
<protein>
    <submittedName>
        <fullName evidence="2">Uncharacterized protein</fullName>
    </submittedName>
</protein>
<evidence type="ECO:0000313" key="2">
    <source>
        <dbReference type="EMBL" id="KVP87707.1"/>
    </source>
</evidence>
<name>A0AAW3MJY9_9BURK</name>
<dbReference type="EMBL" id="LPBJ01000104">
    <property type="protein sequence ID" value="KVP87707.1"/>
    <property type="molecule type" value="Genomic_DNA"/>
</dbReference>
<proteinExistence type="predicted"/>